<comment type="similarity">
    <text evidence="3">Belongs to the alpha-ketoglutarate dehydrogenase component 4 family.</text>
</comment>
<evidence type="ECO:0000256" key="2">
    <source>
        <dbReference type="ARBA" id="ARBA00023128"/>
    </source>
</evidence>
<proteinExistence type="inferred from homology"/>
<reference evidence="5" key="1">
    <citation type="submission" date="2022-11" db="UniProtKB">
        <authorList>
            <consortium name="WormBaseParasite"/>
        </authorList>
    </citation>
    <scope>IDENTIFICATION</scope>
</reference>
<name>A0A914YKE7_9BILA</name>
<evidence type="ECO:0000256" key="3">
    <source>
        <dbReference type="ARBA" id="ARBA00043970"/>
    </source>
</evidence>
<dbReference type="InterPro" id="IPR020373">
    <property type="entry name" value="Kgd4/YMR-31"/>
</dbReference>
<comment type="subcellular location">
    <subcellularLocation>
        <location evidence="1">Mitochondrion</location>
    </subcellularLocation>
</comment>
<accession>A0A914YKE7</accession>
<organism evidence="4 5">
    <name type="scientific">Panagrolaimus superbus</name>
    <dbReference type="NCBI Taxonomy" id="310955"/>
    <lineage>
        <taxon>Eukaryota</taxon>
        <taxon>Metazoa</taxon>
        <taxon>Ecdysozoa</taxon>
        <taxon>Nematoda</taxon>
        <taxon>Chromadorea</taxon>
        <taxon>Rhabditida</taxon>
        <taxon>Tylenchina</taxon>
        <taxon>Panagrolaimomorpha</taxon>
        <taxon>Panagrolaimoidea</taxon>
        <taxon>Panagrolaimidae</taxon>
        <taxon>Panagrolaimus</taxon>
    </lineage>
</organism>
<evidence type="ECO:0000256" key="1">
    <source>
        <dbReference type="ARBA" id="ARBA00004173"/>
    </source>
</evidence>
<dbReference type="GO" id="GO:0004591">
    <property type="term" value="F:oxoglutarate dehydrogenase (succinyl-transferring) activity"/>
    <property type="evidence" value="ECO:0007669"/>
    <property type="project" value="TreeGrafter"/>
</dbReference>
<evidence type="ECO:0000313" key="5">
    <source>
        <dbReference type="WBParaSite" id="PSU_v2.g19996.t1"/>
    </source>
</evidence>
<dbReference type="GO" id="GO:0006103">
    <property type="term" value="P:2-oxoglutarate metabolic process"/>
    <property type="evidence" value="ECO:0007669"/>
    <property type="project" value="InterPro"/>
</dbReference>
<evidence type="ECO:0000313" key="4">
    <source>
        <dbReference type="Proteomes" id="UP000887577"/>
    </source>
</evidence>
<dbReference type="Proteomes" id="UP000887577">
    <property type="component" value="Unplaced"/>
</dbReference>
<dbReference type="GO" id="GO:0005739">
    <property type="term" value="C:mitochondrion"/>
    <property type="evidence" value="ECO:0007669"/>
    <property type="project" value="UniProtKB-SubCell"/>
</dbReference>
<dbReference type="PANTHER" id="PTHR31601">
    <property type="entry name" value="28S RIBOSOMAL PROTEIN S36, MITOCHONDRIAL"/>
    <property type="match status" value="1"/>
</dbReference>
<dbReference type="PANTHER" id="PTHR31601:SF2">
    <property type="entry name" value="ALPHA-KETOGLUTARATE DEHYDROGENASE COMPONENT 4"/>
    <property type="match status" value="1"/>
</dbReference>
<dbReference type="Pfam" id="PF10937">
    <property type="entry name" value="Kgd4-YMR31"/>
    <property type="match status" value="1"/>
</dbReference>
<keyword evidence="2" id="KW-0496">Mitochondrion</keyword>
<dbReference type="WBParaSite" id="PSU_v2.g19996.t1">
    <property type="protein sequence ID" value="PSU_v2.g19996.t1"/>
    <property type="gene ID" value="PSU_v2.g19996"/>
</dbReference>
<sequence>MAIINRLLPFWKTTWKDNCQRTFPQIFRWFEQFFKPKQIELSPAATSNQATPVPIKPIQQNLLKKEGNMNLTQVARLVTQLSSKHRTPSIKFLGPRSPKPKYEANKYPLKIQASSNSSSSAKVSSAPKISSIGKIGTTLKGSGIDESQLPLRYRRRPIDEEEIAIINNGGRL</sequence>
<keyword evidence="4" id="KW-1185">Reference proteome</keyword>
<protein>
    <submittedName>
        <fullName evidence="5">Uncharacterized protein</fullName>
    </submittedName>
</protein>
<dbReference type="AlphaFoldDB" id="A0A914YKE7"/>